<reference evidence="1" key="1">
    <citation type="submission" date="2022-03" db="EMBL/GenBank/DDBJ databases">
        <authorList>
            <person name="Tunstrom K."/>
        </authorList>
    </citation>
    <scope>NUCLEOTIDE SEQUENCE</scope>
</reference>
<keyword evidence="2" id="KW-1185">Reference proteome</keyword>
<sequence length="280" mass="32021">MADNFRCVICDSEQKEEVLIFSEETLNKCRRILDLRKHHNLKYKDVILPSDVYDCGYHCSCYRVFTALKSKFYETKETKIKDVASSTSQSNVLSTESLSAQQPSTLTDNSMIAETKDVNLSIDSSALDEVVIIESNNSQLDTSLEAGFVEDSALLNSQTDILTAENEIPIVKEVINRTDNLSVVIAYDNFDRFVDTKTGKDTLHDTVGIIYQNIDIEDVDDLRKTNTKRRRRRTFEAIDSELPFFPKKSKMSSGFRPQISEKEDENIIMHQDLYNRIDTV</sequence>
<evidence type="ECO:0000313" key="2">
    <source>
        <dbReference type="Proteomes" id="UP001153954"/>
    </source>
</evidence>
<accession>A0AAU9UWJ9</accession>
<gene>
    <name evidence="1" type="ORF">EEDITHA_LOCUS17057</name>
</gene>
<dbReference type="EMBL" id="CAKOGL010000025">
    <property type="protein sequence ID" value="CAH2102422.1"/>
    <property type="molecule type" value="Genomic_DNA"/>
</dbReference>
<name>A0AAU9UWJ9_EUPED</name>
<protein>
    <submittedName>
        <fullName evidence="1">Uncharacterized protein</fullName>
    </submittedName>
</protein>
<dbReference type="Proteomes" id="UP001153954">
    <property type="component" value="Unassembled WGS sequence"/>
</dbReference>
<proteinExistence type="predicted"/>
<organism evidence="1 2">
    <name type="scientific">Euphydryas editha</name>
    <name type="common">Edith's checkerspot</name>
    <dbReference type="NCBI Taxonomy" id="104508"/>
    <lineage>
        <taxon>Eukaryota</taxon>
        <taxon>Metazoa</taxon>
        <taxon>Ecdysozoa</taxon>
        <taxon>Arthropoda</taxon>
        <taxon>Hexapoda</taxon>
        <taxon>Insecta</taxon>
        <taxon>Pterygota</taxon>
        <taxon>Neoptera</taxon>
        <taxon>Endopterygota</taxon>
        <taxon>Lepidoptera</taxon>
        <taxon>Glossata</taxon>
        <taxon>Ditrysia</taxon>
        <taxon>Papilionoidea</taxon>
        <taxon>Nymphalidae</taxon>
        <taxon>Nymphalinae</taxon>
        <taxon>Euphydryas</taxon>
    </lineage>
</organism>
<evidence type="ECO:0000313" key="1">
    <source>
        <dbReference type="EMBL" id="CAH2102422.1"/>
    </source>
</evidence>
<dbReference type="AlphaFoldDB" id="A0AAU9UWJ9"/>
<comment type="caution">
    <text evidence="1">The sequence shown here is derived from an EMBL/GenBank/DDBJ whole genome shotgun (WGS) entry which is preliminary data.</text>
</comment>